<protein>
    <recommendedName>
        <fullName evidence="4">Enoyl reductase (ER) domain-containing protein</fullName>
    </recommendedName>
</protein>
<gene>
    <name evidence="5" type="ORF">CCS01_06400</name>
</gene>
<evidence type="ECO:0000256" key="3">
    <source>
        <dbReference type="ARBA" id="ARBA00023002"/>
    </source>
</evidence>
<dbReference type="PANTHER" id="PTHR43401">
    <property type="entry name" value="L-THREONINE 3-DEHYDROGENASE"/>
    <property type="match status" value="1"/>
</dbReference>
<name>A0A2S6NKY9_RHOGL</name>
<evidence type="ECO:0000256" key="1">
    <source>
        <dbReference type="ARBA" id="ARBA00022723"/>
    </source>
</evidence>
<dbReference type="SUPFAM" id="SSF50129">
    <property type="entry name" value="GroES-like"/>
    <property type="match status" value="1"/>
</dbReference>
<keyword evidence="1" id="KW-0479">Metal-binding</keyword>
<dbReference type="InterPro" id="IPR013149">
    <property type="entry name" value="ADH-like_C"/>
</dbReference>
<feature type="domain" description="Enoyl reductase (ER)" evidence="4">
    <location>
        <begin position="10"/>
        <end position="341"/>
    </location>
</feature>
<dbReference type="InterPro" id="IPR020843">
    <property type="entry name" value="ER"/>
</dbReference>
<evidence type="ECO:0000259" key="4">
    <source>
        <dbReference type="SMART" id="SM00829"/>
    </source>
</evidence>
<dbReference type="InterPro" id="IPR050129">
    <property type="entry name" value="Zn_alcohol_dh"/>
</dbReference>
<dbReference type="Pfam" id="PF00107">
    <property type="entry name" value="ADH_zinc_N"/>
    <property type="match status" value="1"/>
</dbReference>
<dbReference type="RefSeq" id="WP_104518020.1">
    <property type="nucleotide sequence ID" value="NZ_NHRY01000066.1"/>
</dbReference>
<dbReference type="Gene3D" id="3.90.180.10">
    <property type="entry name" value="Medium-chain alcohol dehydrogenases, catalytic domain"/>
    <property type="match status" value="1"/>
</dbReference>
<dbReference type="Proteomes" id="UP000239724">
    <property type="component" value="Unassembled WGS sequence"/>
</dbReference>
<dbReference type="PANTHER" id="PTHR43401:SF2">
    <property type="entry name" value="L-THREONINE 3-DEHYDROGENASE"/>
    <property type="match status" value="1"/>
</dbReference>
<keyword evidence="2" id="KW-0862">Zinc</keyword>
<proteinExistence type="predicted"/>
<dbReference type="AlphaFoldDB" id="A0A2S6NKY9"/>
<dbReference type="InterPro" id="IPR036291">
    <property type="entry name" value="NAD(P)-bd_dom_sf"/>
</dbReference>
<evidence type="ECO:0000256" key="2">
    <source>
        <dbReference type="ARBA" id="ARBA00022833"/>
    </source>
</evidence>
<dbReference type="SMART" id="SM00829">
    <property type="entry name" value="PKS_ER"/>
    <property type="match status" value="1"/>
</dbReference>
<reference evidence="5 6" key="1">
    <citation type="journal article" date="2018" name="Arch. Microbiol.">
        <title>New insights into the metabolic potential of the phototrophic purple bacterium Rhodopila globiformis DSM 161(T) from its draft genome sequence and evidence for a vanadium-dependent nitrogenase.</title>
        <authorList>
            <person name="Imhoff J.F."/>
            <person name="Rahn T."/>
            <person name="Kunzel S."/>
            <person name="Neulinger S.C."/>
        </authorList>
    </citation>
    <scope>NUCLEOTIDE SEQUENCE [LARGE SCALE GENOMIC DNA]</scope>
    <source>
        <strain evidence="5 6">DSM 161</strain>
    </source>
</reference>
<evidence type="ECO:0000313" key="6">
    <source>
        <dbReference type="Proteomes" id="UP000239724"/>
    </source>
</evidence>
<keyword evidence="6" id="KW-1185">Reference proteome</keyword>
<dbReference type="EMBL" id="NHRY01000066">
    <property type="protein sequence ID" value="PPQ35851.1"/>
    <property type="molecule type" value="Genomic_DNA"/>
</dbReference>
<dbReference type="Gene3D" id="3.40.50.720">
    <property type="entry name" value="NAD(P)-binding Rossmann-like Domain"/>
    <property type="match status" value="1"/>
</dbReference>
<sequence>MLTLRKTRPGFGLDLADAAEAPRPGAGEVTVRVENAGICGSDVHAYEWTDGYGFMVPHLPVVMGHEFAGRVVAAGAGTALAEGTAVTVMPGIACGACSACARGDQRNCLRREAIGLTRHGGFSRYVTVPAANCLPLPAGIDTELGALTEPLGVGCQAVLTGAVGLGDTVLVMGPGTIGQAIALFARAAGAGRVLVAGRADGPRFEVMRQLGFDDILDVAEAPLADMVMAATGGRKVDVVLEATGHPASVTDGLGVLRTAGVLVVAGIHPGPVSLPLTDFVRARHQLRATHGCDRFTWDKVLATMAREPERFRPMITHRMPLGRGLEGFELSRQRAASKVMLLP</sequence>
<dbReference type="Pfam" id="PF08240">
    <property type="entry name" value="ADH_N"/>
    <property type="match status" value="1"/>
</dbReference>
<evidence type="ECO:0000313" key="5">
    <source>
        <dbReference type="EMBL" id="PPQ35851.1"/>
    </source>
</evidence>
<keyword evidence="3" id="KW-0560">Oxidoreductase</keyword>
<dbReference type="InterPro" id="IPR011032">
    <property type="entry name" value="GroES-like_sf"/>
</dbReference>
<dbReference type="OrthoDB" id="9809185at2"/>
<accession>A0A2S6NKY9</accession>
<dbReference type="SUPFAM" id="SSF51735">
    <property type="entry name" value="NAD(P)-binding Rossmann-fold domains"/>
    <property type="match status" value="1"/>
</dbReference>
<comment type="caution">
    <text evidence="5">The sequence shown here is derived from an EMBL/GenBank/DDBJ whole genome shotgun (WGS) entry which is preliminary data.</text>
</comment>
<dbReference type="GO" id="GO:0016491">
    <property type="term" value="F:oxidoreductase activity"/>
    <property type="evidence" value="ECO:0007669"/>
    <property type="project" value="UniProtKB-KW"/>
</dbReference>
<dbReference type="InterPro" id="IPR013154">
    <property type="entry name" value="ADH-like_N"/>
</dbReference>
<dbReference type="GO" id="GO:0046872">
    <property type="term" value="F:metal ion binding"/>
    <property type="evidence" value="ECO:0007669"/>
    <property type="project" value="UniProtKB-KW"/>
</dbReference>
<organism evidence="5 6">
    <name type="scientific">Rhodopila globiformis</name>
    <name type="common">Rhodopseudomonas globiformis</name>
    <dbReference type="NCBI Taxonomy" id="1071"/>
    <lineage>
        <taxon>Bacteria</taxon>
        <taxon>Pseudomonadati</taxon>
        <taxon>Pseudomonadota</taxon>
        <taxon>Alphaproteobacteria</taxon>
        <taxon>Acetobacterales</taxon>
        <taxon>Acetobacteraceae</taxon>
        <taxon>Rhodopila</taxon>
    </lineage>
</organism>